<comment type="caution">
    <text evidence="1">The sequence shown here is derived from an EMBL/GenBank/DDBJ whole genome shotgun (WGS) entry which is preliminary data.</text>
</comment>
<dbReference type="RefSeq" id="WP_397218146.1">
    <property type="nucleotide sequence ID" value="NZ_JBGFSN010000012.1"/>
</dbReference>
<dbReference type="EMBL" id="JBGFSN010000012">
    <property type="protein sequence ID" value="MFH8136395.1"/>
    <property type="molecule type" value="Genomic_DNA"/>
</dbReference>
<evidence type="ECO:0000313" key="1">
    <source>
        <dbReference type="EMBL" id="MFH8136395.1"/>
    </source>
</evidence>
<reference evidence="1 2" key="1">
    <citation type="submission" date="2024-08" db="EMBL/GenBank/DDBJ databases">
        <title>Pantoea ronii - a newly identified human opportunistic pathogen.</title>
        <authorList>
            <person name="Keidar-Friedman D."/>
            <person name="Sorek N."/>
            <person name="Leshin-Carmel D."/>
            <person name="Tsur A."/>
            <person name="Amsalem M."/>
            <person name="Tolkach D."/>
            <person name="Brosh-Nissimov T."/>
        </authorList>
    </citation>
    <scope>NUCLEOTIDE SEQUENCE [LARGE SCALE GENOMIC DNA]</scope>
    <source>
        <strain evidence="1 2">AA23256</strain>
    </source>
</reference>
<proteinExistence type="predicted"/>
<name>A0ABW7Q1D5_9GAMM</name>
<keyword evidence="2" id="KW-1185">Reference proteome</keyword>
<sequence>MYYITDIWKDEPDILTPLRNKRLVIKNLEGQVIYSRDAPEDGWTHELLTEIQPSGAGRR</sequence>
<accession>A0ABW7Q1D5</accession>
<organism evidence="1 2">
    <name type="scientific">Pantoea osteomyelitidis</name>
    <dbReference type="NCBI Taxonomy" id="3230026"/>
    <lineage>
        <taxon>Bacteria</taxon>
        <taxon>Pseudomonadati</taxon>
        <taxon>Pseudomonadota</taxon>
        <taxon>Gammaproteobacteria</taxon>
        <taxon>Enterobacterales</taxon>
        <taxon>Erwiniaceae</taxon>
        <taxon>Pantoea</taxon>
    </lineage>
</organism>
<dbReference type="Proteomes" id="UP001611251">
    <property type="component" value="Unassembled WGS sequence"/>
</dbReference>
<gene>
    <name evidence="1" type="ORF">ABU178_19820</name>
</gene>
<evidence type="ECO:0000313" key="2">
    <source>
        <dbReference type="Proteomes" id="UP001611251"/>
    </source>
</evidence>
<protein>
    <submittedName>
        <fullName evidence="1">Uncharacterized protein</fullName>
    </submittedName>
</protein>